<evidence type="ECO:0000313" key="2">
    <source>
        <dbReference type="Proteomes" id="UP000287519"/>
    </source>
</evidence>
<accession>A0A402CML5</accession>
<gene>
    <name evidence="1" type="ORF">Rhow_000376</name>
</gene>
<protein>
    <submittedName>
        <fullName evidence="1">Mobile element protein</fullName>
    </submittedName>
</protein>
<dbReference type="EMBL" id="BHYM01000107">
    <property type="protein sequence ID" value="GCE44785.1"/>
    <property type="molecule type" value="Genomic_DNA"/>
</dbReference>
<organism evidence="1 2">
    <name type="scientific">Rhodococcus wratislaviensis</name>
    <name type="common">Tsukamurella wratislaviensis</name>
    <dbReference type="NCBI Taxonomy" id="44752"/>
    <lineage>
        <taxon>Bacteria</taxon>
        <taxon>Bacillati</taxon>
        <taxon>Actinomycetota</taxon>
        <taxon>Actinomycetes</taxon>
        <taxon>Mycobacteriales</taxon>
        <taxon>Nocardiaceae</taxon>
        <taxon>Rhodococcus</taxon>
    </lineage>
</organism>
<evidence type="ECO:0000313" key="1">
    <source>
        <dbReference type="EMBL" id="GCE44785.1"/>
    </source>
</evidence>
<dbReference type="SUPFAM" id="SSF53098">
    <property type="entry name" value="Ribonuclease H-like"/>
    <property type="match status" value="1"/>
</dbReference>
<keyword evidence="2" id="KW-1185">Reference proteome</keyword>
<dbReference type="Proteomes" id="UP000287519">
    <property type="component" value="Unassembled WGS sequence"/>
</dbReference>
<dbReference type="InterPro" id="IPR012337">
    <property type="entry name" value="RNaseH-like_sf"/>
</dbReference>
<proteinExistence type="predicted"/>
<reference evidence="1 2" key="1">
    <citation type="submission" date="2018-11" db="EMBL/GenBank/DDBJ databases">
        <title>Microbial catabolism of amino acid.</title>
        <authorList>
            <person name="Hibi M."/>
            <person name="Ogawa J."/>
        </authorList>
    </citation>
    <scope>NUCLEOTIDE SEQUENCE [LARGE SCALE GENOMIC DNA]</scope>
    <source>
        <strain evidence="1 2">C31-06</strain>
    </source>
</reference>
<sequence>MAGSRWAIEECFHTTKNETGVDHYQVRGYPAWYRHITLSMAAAALLTSLRRGRMPRLCGQVKDLPGRSIQATSRCTLLRCTRLNIIILLGLSA</sequence>
<dbReference type="AlphaFoldDB" id="A0A402CML5"/>
<comment type="caution">
    <text evidence="1">The sequence shown here is derived from an EMBL/GenBank/DDBJ whole genome shotgun (WGS) entry which is preliminary data.</text>
</comment>
<name>A0A402CML5_RHOWR</name>